<keyword evidence="4" id="KW-0378">Hydrolase</keyword>
<dbReference type="EMBL" id="JAEKMH010000002">
    <property type="protein sequence ID" value="MBJ3784992.1"/>
    <property type="molecule type" value="Genomic_DNA"/>
</dbReference>
<evidence type="ECO:0000256" key="4">
    <source>
        <dbReference type="ARBA" id="ARBA00022801"/>
    </source>
</evidence>
<evidence type="ECO:0000313" key="10">
    <source>
        <dbReference type="Proteomes" id="UP000602124"/>
    </source>
</evidence>
<dbReference type="RefSeq" id="WP_198876203.1">
    <property type="nucleotide sequence ID" value="NZ_JAEKMH010000002.1"/>
</dbReference>
<accession>A0A934IZB9</accession>
<dbReference type="EC" id="3.5.1.19" evidence="6"/>
<feature type="domain" description="Isochorismatase-like" evidence="8">
    <location>
        <begin position="8"/>
        <end position="198"/>
    </location>
</feature>
<dbReference type="GO" id="GO:0046872">
    <property type="term" value="F:metal ion binding"/>
    <property type="evidence" value="ECO:0007669"/>
    <property type="project" value="UniProtKB-KW"/>
</dbReference>
<dbReference type="SUPFAM" id="SSF52499">
    <property type="entry name" value="Isochorismatase-like hydrolases"/>
    <property type="match status" value="1"/>
</dbReference>
<proteinExistence type="inferred from homology"/>
<evidence type="ECO:0000256" key="2">
    <source>
        <dbReference type="ARBA" id="ARBA00022642"/>
    </source>
</evidence>
<evidence type="ECO:0000256" key="6">
    <source>
        <dbReference type="ARBA" id="ARBA00039017"/>
    </source>
</evidence>
<dbReference type="InterPro" id="IPR052347">
    <property type="entry name" value="Isochorismatase_Nicotinamidase"/>
</dbReference>
<evidence type="ECO:0000256" key="1">
    <source>
        <dbReference type="ARBA" id="ARBA00006336"/>
    </source>
</evidence>
<dbReference type="InterPro" id="IPR036380">
    <property type="entry name" value="Isochorismatase-like_sf"/>
</dbReference>
<comment type="pathway">
    <text evidence="5">Cofactor biosynthesis; nicotinate biosynthesis; nicotinate from nicotinamide: step 1/1.</text>
</comment>
<keyword evidence="10" id="KW-1185">Reference proteome</keyword>
<dbReference type="GO" id="GO:0008936">
    <property type="term" value="F:nicotinamidase activity"/>
    <property type="evidence" value="ECO:0007669"/>
    <property type="project" value="UniProtKB-EC"/>
</dbReference>
<name>A0A934IZB9_9HYPH</name>
<comment type="similarity">
    <text evidence="1">Belongs to the isochorismatase family.</text>
</comment>
<dbReference type="Pfam" id="PF00857">
    <property type="entry name" value="Isochorismatase"/>
    <property type="match status" value="1"/>
</dbReference>
<dbReference type="PANTHER" id="PTHR11080">
    <property type="entry name" value="PYRAZINAMIDASE/NICOTINAMIDASE"/>
    <property type="match status" value="1"/>
</dbReference>
<protein>
    <recommendedName>
        <fullName evidence="6">nicotinamidase</fullName>
        <ecNumber evidence="6">3.5.1.19</ecNumber>
    </recommendedName>
    <alternativeName>
        <fullName evidence="7">Nicotinamide deamidase</fullName>
    </alternativeName>
</protein>
<dbReference type="Proteomes" id="UP000602124">
    <property type="component" value="Unassembled WGS sequence"/>
</dbReference>
<dbReference type="InterPro" id="IPR000868">
    <property type="entry name" value="Isochorismatase-like_dom"/>
</dbReference>
<dbReference type="Gene3D" id="3.40.50.850">
    <property type="entry name" value="Isochorismatase-like"/>
    <property type="match status" value="1"/>
</dbReference>
<reference evidence="9" key="1">
    <citation type="submission" date="2020-12" db="EMBL/GenBank/DDBJ databases">
        <title>Devosia sp. MSA67 isolated from Mo River.</title>
        <authorList>
            <person name="Ma F."/>
            <person name="Zi Z."/>
        </authorList>
    </citation>
    <scope>NUCLEOTIDE SEQUENCE</scope>
    <source>
        <strain evidence="9">MSA67</strain>
    </source>
</reference>
<dbReference type="PANTHER" id="PTHR11080:SF2">
    <property type="entry name" value="LD05707P"/>
    <property type="match status" value="1"/>
</dbReference>
<gene>
    <name evidence="9" type="ORF">JEQ47_09695</name>
</gene>
<evidence type="ECO:0000256" key="5">
    <source>
        <dbReference type="ARBA" id="ARBA00037900"/>
    </source>
</evidence>
<sequence>MQVNSKDVFIVIDVQVDFVSGTMAIPDAQKIIMPINETAEKFEHVVVVTDWHPADHVSFTANHPGTKHMDRVAVSYGEQGVFNSHCQQGTPGAELDPGLELTKAELTFRKGYRSGVDSFGAFYENDGTETGLGAYLKARGFERVFCAGLARYGCVMQSALGAAKDGFETFIVTEASAGDRDVEANNAKLAAAGVKWISTADLATASAA</sequence>
<keyword evidence="3" id="KW-0479">Metal-binding</keyword>
<dbReference type="GO" id="GO:0019363">
    <property type="term" value="P:pyridine nucleotide biosynthetic process"/>
    <property type="evidence" value="ECO:0007669"/>
    <property type="project" value="UniProtKB-KW"/>
</dbReference>
<organism evidence="9 10">
    <name type="scientific">Devosia sediminis</name>
    <dbReference type="NCBI Taxonomy" id="2798801"/>
    <lineage>
        <taxon>Bacteria</taxon>
        <taxon>Pseudomonadati</taxon>
        <taxon>Pseudomonadota</taxon>
        <taxon>Alphaproteobacteria</taxon>
        <taxon>Hyphomicrobiales</taxon>
        <taxon>Devosiaceae</taxon>
        <taxon>Devosia</taxon>
    </lineage>
</organism>
<evidence type="ECO:0000256" key="7">
    <source>
        <dbReference type="ARBA" id="ARBA00043224"/>
    </source>
</evidence>
<keyword evidence="2" id="KW-0662">Pyridine nucleotide biosynthesis</keyword>
<comment type="caution">
    <text evidence="9">The sequence shown here is derived from an EMBL/GenBank/DDBJ whole genome shotgun (WGS) entry which is preliminary data.</text>
</comment>
<evidence type="ECO:0000259" key="8">
    <source>
        <dbReference type="Pfam" id="PF00857"/>
    </source>
</evidence>
<evidence type="ECO:0000313" key="9">
    <source>
        <dbReference type="EMBL" id="MBJ3784992.1"/>
    </source>
</evidence>
<dbReference type="AlphaFoldDB" id="A0A934IZB9"/>
<evidence type="ECO:0000256" key="3">
    <source>
        <dbReference type="ARBA" id="ARBA00022723"/>
    </source>
</evidence>